<gene>
    <name evidence="7" type="ORF">RHSIM_RhsimUnG0164800</name>
</gene>
<comment type="caution">
    <text evidence="7">The sequence shown here is derived from an EMBL/GenBank/DDBJ whole genome shotgun (WGS) entry which is preliminary data.</text>
</comment>
<evidence type="ECO:0000256" key="1">
    <source>
        <dbReference type="ARBA" id="ARBA00008894"/>
    </source>
</evidence>
<dbReference type="SUPFAM" id="SSF52540">
    <property type="entry name" value="P-loop containing nucleoside triphosphate hydrolases"/>
    <property type="match status" value="1"/>
</dbReference>
<dbReference type="Gene3D" id="1.10.8.430">
    <property type="entry name" value="Helical domain of apoptotic protease-activating factors"/>
    <property type="match status" value="1"/>
</dbReference>
<dbReference type="SMART" id="SM00320">
    <property type="entry name" value="WD40"/>
    <property type="match status" value="2"/>
</dbReference>
<protein>
    <recommendedName>
        <fullName evidence="6">AAA+ ATPase domain-containing protein</fullName>
    </recommendedName>
</protein>
<dbReference type="FunFam" id="1.10.8.430:FF:000003">
    <property type="entry name" value="Probable disease resistance protein At5g66910"/>
    <property type="match status" value="1"/>
</dbReference>
<evidence type="ECO:0000259" key="6">
    <source>
        <dbReference type="SMART" id="SM00382"/>
    </source>
</evidence>
<evidence type="ECO:0000256" key="3">
    <source>
        <dbReference type="ARBA" id="ARBA00022737"/>
    </source>
</evidence>
<keyword evidence="3" id="KW-0677">Repeat</keyword>
<dbReference type="InterPro" id="IPR002182">
    <property type="entry name" value="NB-ARC"/>
</dbReference>
<evidence type="ECO:0000256" key="5">
    <source>
        <dbReference type="PROSITE-ProRule" id="PRU00221"/>
    </source>
</evidence>
<organism evidence="7 8">
    <name type="scientific">Rhododendron simsii</name>
    <name type="common">Sims's rhododendron</name>
    <dbReference type="NCBI Taxonomy" id="118357"/>
    <lineage>
        <taxon>Eukaryota</taxon>
        <taxon>Viridiplantae</taxon>
        <taxon>Streptophyta</taxon>
        <taxon>Embryophyta</taxon>
        <taxon>Tracheophyta</taxon>
        <taxon>Spermatophyta</taxon>
        <taxon>Magnoliopsida</taxon>
        <taxon>eudicotyledons</taxon>
        <taxon>Gunneridae</taxon>
        <taxon>Pentapetalae</taxon>
        <taxon>asterids</taxon>
        <taxon>Ericales</taxon>
        <taxon>Ericaceae</taxon>
        <taxon>Ericoideae</taxon>
        <taxon>Rhodoreae</taxon>
        <taxon>Rhododendron</taxon>
    </lineage>
</organism>
<keyword evidence="8" id="KW-1185">Reference proteome</keyword>
<dbReference type="GO" id="GO:0006952">
    <property type="term" value="P:defense response"/>
    <property type="evidence" value="ECO:0007669"/>
    <property type="project" value="UniProtKB-KW"/>
</dbReference>
<dbReference type="Gene3D" id="2.130.10.10">
    <property type="entry name" value="YVTN repeat-like/Quinoprotein amine dehydrogenase"/>
    <property type="match status" value="1"/>
</dbReference>
<dbReference type="Pfam" id="PF00400">
    <property type="entry name" value="WD40"/>
    <property type="match status" value="1"/>
</dbReference>
<evidence type="ECO:0000256" key="2">
    <source>
        <dbReference type="ARBA" id="ARBA00022614"/>
    </source>
</evidence>
<dbReference type="Gene3D" id="1.10.10.10">
    <property type="entry name" value="Winged helix-like DNA-binding domain superfamily/Winged helix DNA-binding domain"/>
    <property type="match status" value="1"/>
</dbReference>
<evidence type="ECO:0000313" key="7">
    <source>
        <dbReference type="EMBL" id="KAF7113062.1"/>
    </source>
</evidence>
<dbReference type="PROSITE" id="PS50082">
    <property type="entry name" value="WD_REPEATS_2"/>
    <property type="match status" value="1"/>
</dbReference>
<dbReference type="PRINTS" id="PR00364">
    <property type="entry name" value="DISEASERSIST"/>
</dbReference>
<feature type="repeat" description="WD" evidence="5">
    <location>
        <begin position="1257"/>
        <end position="1298"/>
    </location>
</feature>
<feature type="domain" description="AAA+ ATPase" evidence="6">
    <location>
        <begin position="176"/>
        <end position="315"/>
    </location>
</feature>
<name>A0A834FUT3_RHOSS</name>
<dbReference type="InterPro" id="IPR042197">
    <property type="entry name" value="Apaf_helical"/>
</dbReference>
<evidence type="ECO:0000313" key="8">
    <source>
        <dbReference type="Proteomes" id="UP000626092"/>
    </source>
</evidence>
<dbReference type="InterPro" id="IPR027417">
    <property type="entry name" value="P-loop_NTPase"/>
</dbReference>
<dbReference type="FunFam" id="3.40.50.300:FF:001091">
    <property type="entry name" value="Probable disease resistance protein At1g61300"/>
    <property type="match status" value="1"/>
</dbReference>
<dbReference type="Gene3D" id="3.40.50.300">
    <property type="entry name" value="P-loop containing nucleotide triphosphate hydrolases"/>
    <property type="match status" value="1"/>
</dbReference>
<comment type="similarity">
    <text evidence="1">Belongs to the disease resistance NB-LRR family.</text>
</comment>
<dbReference type="InterPro" id="IPR011047">
    <property type="entry name" value="Quinoprotein_ADH-like_sf"/>
</dbReference>
<sequence length="1390" mass="157240">MCFLEGIIELSVCKAFDEAVKAGTKAGKYVRQYRKYLAILETEWSSLQYLRGTIERRVHGARDRGEEIEDAVSRWQEDVGRIENEVQQLIGQVEARMHCFACSCPNIKWRYQLGKQAEEKTVAVNQLAAQGSRFDVVSHPRPPPPELEFPSAENYLHLDSRTPIFEAIVNALKDPEVKMIGVHGLGGVGKTTLVEKVAKNMLDDGTFKQVPLVAVSKDLNVKEIQKKLADRLNFALDATKDEKGRANELWHKFKNGEKYLVILDDIWEKVDLKAIGIPVMEGNIGCKVVLTSRKEDLLRIKMKADRSFPIAELLEAEAWDLFKKKVGNTIESLPEIDSLARQVCRKCKGLPVAINALGAALEDKPVYVWKNALEKLERYMITNIEGINQTVWASLKLSYDMLGSSDAKSCFLLCCLFLEDAEIPIDDLMRHCVANSLLSQNPHTLDEARNAVRTVVDALKSASLLSIDYHENVVKIHNVIRDVGISIAREEKAFLIDHGAHEWPRNSRNVTLYSAISLSFKCIKGLPNGLEYPQLLTFMVNNSELSDLEVPDNFFNGMIQLTVLTFTRMRMRRLPASLAKLANLRMLYLNECELDDIAILKEMKSNLEVLSLRGSSIKALPLEIGQLTGLGVLDLQNCDKLKMIPGGVISNLTSLEELYFPQNFDKWEATTDKQQVTSSRENVSLEELRRSLSIGKLTTLHIFIPDVMLLPKEDLIFGNLKGFKISVGNTFEPWEKFSGRCMLKLEHIDQLRNEFIPLVDKVEVLVLNEIEGLKKVFHDRGVGNRFLDLKYLKVTSCVEDLEYLLGESKSSVQSHGLHRLQPFNNLTMLIIKKCKSKYLFSPITVKGLVHLEELEVRSCKIMEGIVGFERRNDEDELTSDVKFSKLKQLKLEDLPNLSSFYAQKEKMETIMGSSSSCAQPLFSEKLKNLQRLSIRNCMKVVVMISDNSKEKEATKDNDTIRFPHLKTLNLHWLPNLKSFICSETQLLFSNKDAFPVLEEIDLDEDSEILRDGTYAKEAASGEPMQEHILLTFTESKQPRHRTNNKMADTSAAQARKGKDIQKIPWERLHITREKYRQTRLEQYKNYENIPQSGEGSEKDCKVTMKGDMYYEFRRNSKSVKSTILHFQLRNLVWATSKHDVYLMSRFSITHWSALTCNKTEVLNVSGHVAPCEKHPGSLLEGFTRTQVSTLAVKDRLLVAGGFQGELICKFGISNEIFFVFFLQHTSLSPDGKFRIIVGDNPEGMLVDSETGKMVASLVGHSDFSFASAWHPDGLTFATGNQDKTCRIWDARNLSKSVAALKGNLGAIRSIRYSSDGRFMAMAEPADFVHVFDAKSGYEKEQEIDFFGEISGISFSPDTESLFIGVCDRTYGGGLLEFGRRRNNSCPDSII</sequence>
<reference evidence="7" key="1">
    <citation type="submission" date="2019-11" db="EMBL/GenBank/DDBJ databases">
        <authorList>
            <person name="Liu Y."/>
            <person name="Hou J."/>
            <person name="Li T.-Q."/>
            <person name="Guan C.-H."/>
            <person name="Wu X."/>
            <person name="Wu H.-Z."/>
            <person name="Ling F."/>
            <person name="Zhang R."/>
            <person name="Shi X.-G."/>
            <person name="Ren J.-P."/>
            <person name="Chen E.-F."/>
            <person name="Sun J.-M."/>
        </authorList>
    </citation>
    <scope>NUCLEOTIDE SEQUENCE</scope>
    <source>
        <strain evidence="7">Adult_tree_wgs_1</strain>
        <tissue evidence="7">Leaves</tissue>
    </source>
</reference>
<evidence type="ECO:0000256" key="4">
    <source>
        <dbReference type="ARBA" id="ARBA00022821"/>
    </source>
</evidence>
<dbReference type="GO" id="GO:0005829">
    <property type="term" value="C:cytosol"/>
    <property type="evidence" value="ECO:0007669"/>
    <property type="project" value="UniProtKB-ARBA"/>
</dbReference>
<dbReference type="InterPro" id="IPR003593">
    <property type="entry name" value="AAA+_ATPase"/>
</dbReference>
<dbReference type="Proteomes" id="UP000626092">
    <property type="component" value="Unassembled WGS sequence"/>
</dbReference>
<proteinExistence type="inferred from homology"/>
<keyword evidence="4" id="KW-0611">Plant defense</keyword>
<dbReference type="InterPro" id="IPR015943">
    <property type="entry name" value="WD40/YVTN_repeat-like_dom_sf"/>
</dbReference>
<dbReference type="Pfam" id="PF00931">
    <property type="entry name" value="NB-ARC"/>
    <property type="match status" value="1"/>
</dbReference>
<keyword evidence="2" id="KW-0433">Leucine-rich repeat</keyword>
<dbReference type="InterPro" id="IPR057135">
    <property type="entry name" value="At4g27190-like_LRR"/>
</dbReference>
<accession>A0A834FUT3</accession>
<dbReference type="Gene3D" id="3.80.10.10">
    <property type="entry name" value="Ribonuclease Inhibitor"/>
    <property type="match status" value="1"/>
</dbReference>
<dbReference type="InterPro" id="IPR001680">
    <property type="entry name" value="WD40_rpt"/>
</dbReference>
<dbReference type="InterPro" id="IPR032675">
    <property type="entry name" value="LRR_dom_sf"/>
</dbReference>
<dbReference type="Pfam" id="PF23247">
    <property type="entry name" value="LRR_RPS2"/>
    <property type="match status" value="1"/>
</dbReference>
<dbReference type="GO" id="GO:0043531">
    <property type="term" value="F:ADP binding"/>
    <property type="evidence" value="ECO:0007669"/>
    <property type="project" value="InterPro"/>
</dbReference>
<dbReference type="SMART" id="SM00382">
    <property type="entry name" value="AAA"/>
    <property type="match status" value="1"/>
</dbReference>
<dbReference type="PANTHER" id="PTHR43991">
    <property type="entry name" value="WD REPEAT PROTEIN (AFU_ORTHOLOGUE AFUA_8G05640)-RELATED"/>
    <property type="match status" value="1"/>
</dbReference>
<dbReference type="PROSITE" id="PS50294">
    <property type="entry name" value="WD_REPEATS_REGION"/>
    <property type="match status" value="1"/>
</dbReference>
<dbReference type="PANTHER" id="PTHR43991:SF38">
    <property type="entry name" value="OS02G0721600 PROTEIN"/>
    <property type="match status" value="1"/>
</dbReference>
<dbReference type="SUPFAM" id="SSF50998">
    <property type="entry name" value="Quinoprotein alcohol dehydrogenase-like"/>
    <property type="match status" value="1"/>
</dbReference>
<dbReference type="InterPro" id="IPR036388">
    <property type="entry name" value="WH-like_DNA-bd_sf"/>
</dbReference>
<dbReference type="SUPFAM" id="SSF52058">
    <property type="entry name" value="L domain-like"/>
    <property type="match status" value="1"/>
</dbReference>
<dbReference type="OrthoDB" id="1898799at2759"/>
<dbReference type="EMBL" id="WJXA01000368">
    <property type="protein sequence ID" value="KAF7113062.1"/>
    <property type="molecule type" value="Genomic_DNA"/>
</dbReference>
<keyword evidence="5" id="KW-0853">WD repeat</keyword>